<evidence type="ECO:0000313" key="9">
    <source>
        <dbReference type="EMBL" id="PZX19405.1"/>
    </source>
</evidence>
<dbReference type="PROSITE" id="PS51379">
    <property type="entry name" value="4FE4S_FER_2"/>
    <property type="match status" value="1"/>
</dbReference>
<keyword evidence="4" id="KW-0677">Repeat</keyword>
<accession>A0A2W7NG82</accession>
<evidence type="ECO:0000256" key="5">
    <source>
        <dbReference type="ARBA" id="ARBA00022982"/>
    </source>
</evidence>
<dbReference type="Gene3D" id="1.10.1060.10">
    <property type="entry name" value="Alpha-helical ferredoxin"/>
    <property type="match status" value="1"/>
</dbReference>
<dbReference type="InterPro" id="IPR009051">
    <property type="entry name" value="Helical_ferredxn"/>
</dbReference>
<dbReference type="Pfam" id="PF13183">
    <property type="entry name" value="Fer4_8"/>
    <property type="match status" value="1"/>
</dbReference>
<dbReference type="Proteomes" id="UP000249239">
    <property type="component" value="Unassembled WGS sequence"/>
</dbReference>
<evidence type="ECO:0000256" key="6">
    <source>
        <dbReference type="ARBA" id="ARBA00023004"/>
    </source>
</evidence>
<dbReference type="PANTHER" id="PTHR47153:SF2">
    <property type="entry name" value="LACTATE UTILIZATION PROTEIN B"/>
    <property type="match status" value="1"/>
</dbReference>
<dbReference type="GO" id="GO:0006089">
    <property type="term" value="P:lactate metabolic process"/>
    <property type="evidence" value="ECO:0007669"/>
    <property type="project" value="InterPro"/>
</dbReference>
<keyword evidence="5" id="KW-0249">Electron transport</keyword>
<keyword evidence="1" id="KW-0813">Transport</keyword>
<name>A0A2W7NG82_9BACT</name>
<keyword evidence="6" id="KW-0408">Iron</keyword>
<keyword evidence="2" id="KW-0004">4Fe-4S</keyword>
<dbReference type="OrthoDB" id="9782337at2"/>
<evidence type="ECO:0000256" key="2">
    <source>
        <dbReference type="ARBA" id="ARBA00022485"/>
    </source>
</evidence>
<evidence type="ECO:0000256" key="1">
    <source>
        <dbReference type="ARBA" id="ARBA00022448"/>
    </source>
</evidence>
<dbReference type="Gene3D" id="3.40.50.10420">
    <property type="entry name" value="NagB/RpiA/CoA transferase-like"/>
    <property type="match status" value="1"/>
</dbReference>
<keyword evidence="7" id="KW-0411">Iron-sulfur</keyword>
<dbReference type="InterPro" id="IPR003741">
    <property type="entry name" value="LUD_dom"/>
</dbReference>
<comment type="caution">
    <text evidence="9">The sequence shown here is derived from an EMBL/GenBank/DDBJ whole genome shotgun (WGS) entry which is preliminary data.</text>
</comment>
<feature type="domain" description="4Fe-4S ferredoxin-type" evidence="8">
    <location>
        <begin position="302"/>
        <end position="333"/>
    </location>
</feature>
<evidence type="ECO:0000256" key="3">
    <source>
        <dbReference type="ARBA" id="ARBA00022723"/>
    </source>
</evidence>
<gene>
    <name evidence="9" type="ORF">LX69_00672</name>
</gene>
<dbReference type="InterPro" id="IPR017900">
    <property type="entry name" value="4Fe4S_Fe_S_CS"/>
</dbReference>
<dbReference type="GO" id="GO:0046872">
    <property type="term" value="F:metal ion binding"/>
    <property type="evidence" value="ECO:0007669"/>
    <property type="project" value="UniProtKB-KW"/>
</dbReference>
<evidence type="ECO:0000256" key="7">
    <source>
        <dbReference type="ARBA" id="ARBA00023014"/>
    </source>
</evidence>
<dbReference type="RefSeq" id="WP_111444393.1">
    <property type="nucleotide sequence ID" value="NZ_QKZK01000004.1"/>
</dbReference>
<dbReference type="SUPFAM" id="SSF100950">
    <property type="entry name" value="NagB/RpiA/CoA transferase-like"/>
    <property type="match status" value="1"/>
</dbReference>
<dbReference type="Pfam" id="PF02589">
    <property type="entry name" value="LUD_dom"/>
    <property type="match status" value="1"/>
</dbReference>
<evidence type="ECO:0000313" key="10">
    <source>
        <dbReference type="Proteomes" id="UP000249239"/>
    </source>
</evidence>
<reference evidence="9 10" key="1">
    <citation type="submission" date="2018-06" db="EMBL/GenBank/DDBJ databases">
        <title>Genomic Encyclopedia of Archaeal and Bacterial Type Strains, Phase II (KMG-II): from individual species to whole genera.</title>
        <authorList>
            <person name="Goeker M."/>
        </authorList>
    </citation>
    <scope>NUCLEOTIDE SEQUENCE [LARGE SCALE GENOMIC DNA]</scope>
    <source>
        <strain evidence="9 10">DSM 6779</strain>
    </source>
</reference>
<proteinExistence type="predicted"/>
<dbReference type="PROSITE" id="PS00198">
    <property type="entry name" value="4FE4S_FER_1"/>
    <property type="match status" value="1"/>
</dbReference>
<dbReference type="GO" id="GO:0051539">
    <property type="term" value="F:4 iron, 4 sulfur cluster binding"/>
    <property type="evidence" value="ECO:0007669"/>
    <property type="project" value="UniProtKB-KW"/>
</dbReference>
<dbReference type="InterPro" id="IPR004452">
    <property type="entry name" value="LutB/LldF"/>
</dbReference>
<sequence length="456" mass="51008">MSKQSHQFLNDAQRVAFDLEHRRKIKFNIGKYDLAVEKGRERYSHQPLAKQRAAFLKRRVLNRLPELLEELENNLVRNGAEVHWAQTDADVLKIIGEVARREQVKCVVKSKSMTTEEVELNHFFESMNVEPLETDLGEFIVQVAGEKPYHIVTPAMHKSKEDIDALFHQKFKTPSGSTPQELTAWVRNFLRQKFVTSEMGVTGANFLVADTGSVCLTENEGNALLTASLPRIHVVIAAIEKVIPSAKYLGLMWPLLSALGTGQQMTVYNSIFSSPRKPCESDGPEKMIVILMDNGRTNLYADHHLYEALSCIRCGACLNACPVYKNVGGYTYGATYSGPIGSLITPHFKGMQAFKHLSFASSLCGKCAEVCPVQIPIPDLLLENRRKSVESGCAPVGETIMFNMATLVMKRRALFNMNGNLKTMVSGLTMSKMLGNQKKFPKFAAKSFSVQWNNKR</sequence>
<dbReference type="InterPro" id="IPR017896">
    <property type="entry name" value="4Fe4S_Fe-S-bd"/>
</dbReference>
<keyword evidence="10" id="KW-1185">Reference proteome</keyword>
<dbReference type="SUPFAM" id="SSF46548">
    <property type="entry name" value="alpha-helical ferredoxin"/>
    <property type="match status" value="1"/>
</dbReference>
<evidence type="ECO:0000259" key="8">
    <source>
        <dbReference type="PROSITE" id="PS51379"/>
    </source>
</evidence>
<evidence type="ECO:0000256" key="4">
    <source>
        <dbReference type="ARBA" id="ARBA00022737"/>
    </source>
</evidence>
<dbReference type="EMBL" id="QKZK01000004">
    <property type="protein sequence ID" value="PZX19405.1"/>
    <property type="molecule type" value="Genomic_DNA"/>
</dbReference>
<organism evidence="9 10">
    <name type="scientific">Breznakibacter xylanolyticus</name>
    <dbReference type="NCBI Taxonomy" id="990"/>
    <lineage>
        <taxon>Bacteria</taxon>
        <taxon>Pseudomonadati</taxon>
        <taxon>Bacteroidota</taxon>
        <taxon>Bacteroidia</taxon>
        <taxon>Marinilabiliales</taxon>
        <taxon>Marinilabiliaceae</taxon>
        <taxon>Breznakibacter</taxon>
    </lineage>
</organism>
<keyword evidence="3" id="KW-0479">Metal-binding</keyword>
<dbReference type="PANTHER" id="PTHR47153">
    <property type="entry name" value="LACTATE UTILIZATION PROTEIN B"/>
    <property type="match status" value="1"/>
</dbReference>
<protein>
    <submittedName>
        <fullName evidence="9">L-lactate dehydrogenase complex protein LldF</fullName>
    </submittedName>
</protein>
<dbReference type="InterPro" id="IPR024185">
    <property type="entry name" value="FTHF_cligase-like_sf"/>
</dbReference>
<dbReference type="InterPro" id="IPR037171">
    <property type="entry name" value="NagB/RpiA_transferase-like"/>
</dbReference>
<dbReference type="AlphaFoldDB" id="A0A2W7NG82"/>